<feature type="domain" description="Beta-lactamase-related" evidence="1">
    <location>
        <begin position="34"/>
        <end position="413"/>
    </location>
</feature>
<dbReference type="Proteomes" id="UP000588051">
    <property type="component" value="Unassembled WGS sequence"/>
</dbReference>
<dbReference type="EMBL" id="JABXYJ010000003">
    <property type="protein sequence ID" value="NVO77353.1"/>
    <property type="molecule type" value="Genomic_DNA"/>
</dbReference>
<dbReference type="Pfam" id="PF00144">
    <property type="entry name" value="Beta-lactamase"/>
    <property type="match status" value="1"/>
</dbReference>
<proteinExistence type="predicted"/>
<gene>
    <name evidence="2" type="ORF">HV832_05860</name>
</gene>
<dbReference type="InterPro" id="IPR012338">
    <property type="entry name" value="Beta-lactam/transpept-like"/>
</dbReference>
<evidence type="ECO:0000259" key="1">
    <source>
        <dbReference type="Pfam" id="PF00144"/>
    </source>
</evidence>
<accession>A0A850QIY9</accession>
<reference evidence="2 3" key="1">
    <citation type="submission" date="2020-06" db="EMBL/GenBank/DDBJ databases">
        <authorList>
            <person name="Qiu C."/>
            <person name="Liu Z."/>
        </authorList>
    </citation>
    <scope>NUCLEOTIDE SEQUENCE [LARGE SCALE GENOMIC DNA]</scope>
    <source>
        <strain evidence="2 3">EM 1</strain>
    </source>
</reference>
<dbReference type="Gene3D" id="3.40.710.10">
    <property type="entry name" value="DD-peptidase/beta-lactamase superfamily"/>
    <property type="match status" value="1"/>
</dbReference>
<sequence>MMISSAQSADDEALRTFFPTVTEKLRAIQRDPQRPLASLSVLTIRNGQIVYEQQFGERYIDPTQSAHHLPANAATLYRVASVSKMVTAIGVMRLVEQHSLDLDEDISRYLGYRVRNPHYPDSAITLRMLLSHTSSLRDDAGYNFPPDMSLRRVLQGAAGSDASPWAAPDASGRDFRPGSFFSYVNLNWGVIGSVMEAVSGQRFDLLMQQLVLEPLQICGSFHPANLAPAQLAQLATLYRKQVQERWDSAGPWVAQVDDYHQQAPAARPYLLDYQPGSNATLFSPQGGLRISARGLSRIMLMLMQQGELDGVRLLQPASVRTMIAPQWRYQADAQTNGDSYHGLFQSWALGMQVFTGTRDGAHGDRMTPPLPGQPQGMTGVGHLGFAYGLQSGFIFDPVQRNGIIYMTGGTGADPEQNPGLYSSMNRWEEQILGVLAETLY</sequence>
<organism evidence="2 3">
    <name type="scientific">Undibacterium oligocarboniphilum</name>
    <dbReference type="NCBI Taxonomy" id="666702"/>
    <lineage>
        <taxon>Bacteria</taxon>
        <taxon>Pseudomonadati</taxon>
        <taxon>Pseudomonadota</taxon>
        <taxon>Betaproteobacteria</taxon>
        <taxon>Burkholderiales</taxon>
        <taxon>Oxalobacteraceae</taxon>
        <taxon>Undibacterium</taxon>
    </lineage>
</organism>
<protein>
    <submittedName>
        <fullName evidence="2">Serine hydrolase</fullName>
    </submittedName>
</protein>
<keyword evidence="3" id="KW-1185">Reference proteome</keyword>
<keyword evidence="2" id="KW-0378">Hydrolase</keyword>
<evidence type="ECO:0000313" key="2">
    <source>
        <dbReference type="EMBL" id="NVO77353.1"/>
    </source>
</evidence>
<dbReference type="PANTHER" id="PTHR43283">
    <property type="entry name" value="BETA-LACTAMASE-RELATED"/>
    <property type="match status" value="1"/>
</dbReference>
<name>A0A850QIY9_9BURK</name>
<dbReference type="InterPro" id="IPR001466">
    <property type="entry name" value="Beta-lactam-related"/>
</dbReference>
<dbReference type="GO" id="GO:0016787">
    <property type="term" value="F:hydrolase activity"/>
    <property type="evidence" value="ECO:0007669"/>
    <property type="project" value="UniProtKB-KW"/>
</dbReference>
<comment type="caution">
    <text evidence="2">The sequence shown here is derived from an EMBL/GenBank/DDBJ whole genome shotgun (WGS) entry which is preliminary data.</text>
</comment>
<dbReference type="InterPro" id="IPR050789">
    <property type="entry name" value="Diverse_Enzym_Activities"/>
</dbReference>
<dbReference type="AlphaFoldDB" id="A0A850QIY9"/>
<dbReference type="SUPFAM" id="SSF56601">
    <property type="entry name" value="beta-lactamase/transpeptidase-like"/>
    <property type="match status" value="1"/>
</dbReference>
<evidence type="ECO:0000313" key="3">
    <source>
        <dbReference type="Proteomes" id="UP000588051"/>
    </source>
</evidence>
<dbReference type="RefSeq" id="WP_176802630.1">
    <property type="nucleotide sequence ID" value="NZ_JABXYJ010000003.1"/>
</dbReference>
<dbReference type="PANTHER" id="PTHR43283:SF3">
    <property type="entry name" value="BETA-LACTAMASE FAMILY PROTEIN (AFU_ORTHOLOGUE AFUA_5G07500)"/>
    <property type="match status" value="1"/>
</dbReference>